<evidence type="ECO:0000313" key="1">
    <source>
        <dbReference type="EMBL" id="GBN61748.1"/>
    </source>
</evidence>
<protein>
    <recommendedName>
        <fullName evidence="3">Tc1-like transposase DDE domain-containing protein</fullName>
    </recommendedName>
</protein>
<accession>A0A4Y2QC58</accession>
<dbReference type="PANTHER" id="PTHR47326:SF1">
    <property type="entry name" value="HTH PSQ-TYPE DOMAIN-CONTAINING PROTEIN"/>
    <property type="match status" value="1"/>
</dbReference>
<sequence>MQTVQKLQPNYRLQRVAFTAEMLSRIENEHDFLNRIIFTDEAKFHVSNKVNISTTAEFLAQIKPHAVQEVERNSPKINGRGFPIAWPPRSPDLTPLDYFFWGYVKHKVYSREIRGAEDFRASINAAIATVTTEIPQRTWLELDYPLDILRATKGDHVEVHRFFNKNL</sequence>
<dbReference type="EMBL" id="BGPR01013682">
    <property type="protein sequence ID" value="GBN61748.1"/>
    <property type="molecule type" value="Genomic_DNA"/>
</dbReference>
<dbReference type="InterPro" id="IPR036397">
    <property type="entry name" value="RNaseH_sf"/>
</dbReference>
<dbReference type="AlphaFoldDB" id="A0A4Y2QC58"/>
<evidence type="ECO:0008006" key="3">
    <source>
        <dbReference type="Google" id="ProtNLM"/>
    </source>
</evidence>
<keyword evidence="2" id="KW-1185">Reference proteome</keyword>
<dbReference type="PANTHER" id="PTHR47326">
    <property type="entry name" value="TRANSPOSABLE ELEMENT TC3 TRANSPOSASE-LIKE PROTEIN"/>
    <property type="match status" value="1"/>
</dbReference>
<gene>
    <name evidence="1" type="ORF">AVEN_25533_1</name>
</gene>
<dbReference type="GO" id="GO:0003676">
    <property type="term" value="F:nucleic acid binding"/>
    <property type="evidence" value="ECO:0007669"/>
    <property type="project" value="InterPro"/>
</dbReference>
<dbReference type="Gene3D" id="3.30.420.10">
    <property type="entry name" value="Ribonuclease H-like superfamily/Ribonuclease H"/>
    <property type="match status" value="1"/>
</dbReference>
<comment type="caution">
    <text evidence="1">The sequence shown here is derived from an EMBL/GenBank/DDBJ whole genome shotgun (WGS) entry which is preliminary data.</text>
</comment>
<proteinExistence type="predicted"/>
<reference evidence="1 2" key="1">
    <citation type="journal article" date="2019" name="Sci. Rep.">
        <title>Orb-weaving spider Araneus ventricosus genome elucidates the spidroin gene catalogue.</title>
        <authorList>
            <person name="Kono N."/>
            <person name="Nakamura H."/>
            <person name="Ohtoshi R."/>
            <person name="Moran D.A.P."/>
            <person name="Shinohara A."/>
            <person name="Yoshida Y."/>
            <person name="Fujiwara M."/>
            <person name="Mori M."/>
            <person name="Tomita M."/>
            <person name="Arakawa K."/>
        </authorList>
    </citation>
    <scope>NUCLEOTIDE SEQUENCE [LARGE SCALE GENOMIC DNA]</scope>
</reference>
<evidence type="ECO:0000313" key="2">
    <source>
        <dbReference type="Proteomes" id="UP000499080"/>
    </source>
</evidence>
<dbReference type="Proteomes" id="UP000499080">
    <property type="component" value="Unassembled WGS sequence"/>
</dbReference>
<organism evidence="1 2">
    <name type="scientific">Araneus ventricosus</name>
    <name type="common">Orbweaver spider</name>
    <name type="synonym">Epeira ventricosa</name>
    <dbReference type="NCBI Taxonomy" id="182803"/>
    <lineage>
        <taxon>Eukaryota</taxon>
        <taxon>Metazoa</taxon>
        <taxon>Ecdysozoa</taxon>
        <taxon>Arthropoda</taxon>
        <taxon>Chelicerata</taxon>
        <taxon>Arachnida</taxon>
        <taxon>Araneae</taxon>
        <taxon>Araneomorphae</taxon>
        <taxon>Entelegynae</taxon>
        <taxon>Araneoidea</taxon>
        <taxon>Araneidae</taxon>
        <taxon>Araneus</taxon>
    </lineage>
</organism>
<name>A0A4Y2QC58_ARAVE</name>